<gene>
    <name evidence="1" type="ORF">M595_1359</name>
</gene>
<keyword evidence="2" id="KW-1185">Reference proteome</keyword>
<dbReference type="Proteomes" id="UP000017127">
    <property type="component" value="Unassembled WGS sequence"/>
</dbReference>
<accession>U7QKV3</accession>
<proteinExistence type="predicted"/>
<organism evidence="1 2">
    <name type="scientific">Lyngbya aestuarii BL J</name>
    <dbReference type="NCBI Taxonomy" id="1348334"/>
    <lineage>
        <taxon>Bacteria</taxon>
        <taxon>Bacillati</taxon>
        <taxon>Cyanobacteriota</taxon>
        <taxon>Cyanophyceae</taxon>
        <taxon>Oscillatoriophycideae</taxon>
        <taxon>Oscillatoriales</taxon>
        <taxon>Microcoleaceae</taxon>
        <taxon>Lyngbya</taxon>
    </lineage>
</organism>
<sequence>MLARDAMCLRYYKQSLFEQQINCSKAHTIKRIEGESQL</sequence>
<name>U7QKV3_9CYAN</name>
<evidence type="ECO:0000313" key="1">
    <source>
        <dbReference type="EMBL" id="ERT08594.1"/>
    </source>
</evidence>
<reference evidence="1 2" key="1">
    <citation type="journal article" date="2013" name="Front. Microbiol.">
        <title>Comparative genomic analyses of the cyanobacterium, Lyngbya aestuarii BL J, a powerful hydrogen producer.</title>
        <authorList>
            <person name="Kothari A."/>
            <person name="Vaughn M."/>
            <person name="Garcia-Pichel F."/>
        </authorList>
    </citation>
    <scope>NUCLEOTIDE SEQUENCE [LARGE SCALE GENOMIC DNA]</scope>
    <source>
        <strain evidence="1 2">BL J</strain>
    </source>
</reference>
<dbReference type="AlphaFoldDB" id="U7QKV3"/>
<evidence type="ECO:0000313" key="2">
    <source>
        <dbReference type="Proteomes" id="UP000017127"/>
    </source>
</evidence>
<comment type="caution">
    <text evidence="1">The sequence shown here is derived from an EMBL/GenBank/DDBJ whole genome shotgun (WGS) entry which is preliminary data.</text>
</comment>
<protein>
    <submittedName>
        <fullName evidence="1">Uncharacterized protein</fullName>
    </submittedName>
</protein>
<dbReference type="EMBL" id="AUZM01000009">
    <property type="protein sequence ID" value="ERT08594.1"/>
    <property type="molecule type" value="Genomic_DNA"/>
</dbReference>